<dbReference type="GO" id="GO:0003848">
    <property type="term" value="F:2-amino-4-hydroxy-6-hydroxymethyldihydropteridine diphosphokinase activity"/>
    <property type="evidence" value="ECO:0007669"/>
    <property type="project" value="UniProtKB-EC"/>
</dbReference>
<reference evidence="14 15" key="1">
    <citation type="journal article" date="2012" name="Stand. Genomic Sci.">
        <title>Complete genome sequence of Liberibacter crescens BT-1.</title>
        <authorList>
            <person name="Leonard M.T."/>
            <person name="Fagen J.R."/>
            <person name="Davis-Richardson A.G."/>
            <person name="Davis M.J."/>
            <person name="Triplett E.W."/>
        </authorList>
    </citation>
    <scope>NUCLEOTIDE SEQUENCE [LARGE SCALE GENOMIC DNA]</scope>
    <source>
        <strain evidence="14 15">BT-1</strain>
    </source>
</reference>
<evidence type="ECO:0000256" key="7">
    <source>
        <dbReference type="ARBA" id="ARBA00022777"/>
    </source>
</evidence>
<evidence type="ECO:0000256" key="9">
    <source>
        <dbReference type="ARBA" id="ARBA00022909"/>
    </source>
</evidence>
<evidence type="ECO:0000256" key="10">
    <source>
        <dbReference type="ARBA" id="ARBA00029409"/>
    </source>
</evidence>
<dbReference type="GO" id="GO:0046656">
    <property type="term" value="P:folic acid biosynthetic process"/>
    <property type="evidence" value="ECO:0007669"/>
    <property type="project" value="UniProtKB-KW"/>
</dbReference>
<accession>L0EWP3</accession>
<dbReference type="CDD" id="cd00483">
    <property type="entry name" value="HPPK"/>
    <property type="match status" value="1"/>
</dbReference>
<evidence type="ECO:0000256" key="4">
    <source>
        <dbReference type="ARBA" id="ARBA00016218"/>
    </source>
</evidence>
<dbReference type="EMBL" id="CP003789">
    <property type="protein sequence ID" value="AGA64801.1"/>
    <property type="molecule type" value="Genomic_DNA"/>
</dbReference>
<dbReference type="GO" id="GO:0005524">
    <property type="term" value="F:ATP binding"/>
    <property type="evidence" value="ECO:0007669"/>
    <property type="project" value="UniProtKB-KW"/>
</dbReference>
<name>L0EWP3_LIBCB</name>
<evidence type="ECO:0000313" key="15">
    <source>
        <dbReference type="Proteomes" id="UP000010799"/>
    </source>
</evidence>
<evidence type="ECO:0000256" key="2">
    <source>
        <dbReference type="ARBA" id="ARBA00005810"/>
    </source>
</evidence>
<dbReference type="GO" id="GO:0016301">
    <property type="term" value="F:kinase activity"/>
    <property type="evidence" value="ECO:0007669"/>
    <property type="project" value="UniProtKB-KW"/>
</dbReference>
<evidence type="ECO:0000256" key="6">
    <source>
        <dbReference type="ARBA" id="ARBA00022741"/>
    </source>
</evidence>
<gene>
    <name evidence="14" type="ordered locus">B488_08090</name>
</gene>
<dbReference type="Gene3D" id="3.30.70.560">
    <property type="entry name" value="7,8-Dihydro-6-hydroxymethylpterin-pyrophosphokinase HPPK"/>
    <property type="match status" value="1"/>
</dbReference>
<comment type="similarity">
    <text evidence="2">Belongs to the HPPK family.</text>
</comment>
<keyword evidence="9" id="KW-0289">Folate biosynthesis</keyword>
<dbReference type="SMR" id="L0EWP3"/>
<evidence type="ECO:0000256" key="8">
    <source>
        <dbReference type="ARBA" id="ARBA00022840"/>
    </source>
</evidence>
<comment type="function">
    <text evidence="10">Catalyzes the transfer of pyrophosphate from adenosine triphosphate (ATP) to 6-hydroxymethyl-7,8-dihydropterin, an enzymatic step in folate biosynthesis pathway.</text>
</comment>
<dbReference type="Pfam" id="PF01288">
    <property type="entry name" value="HPPK"/>
    <property type="match status" value="1"/>
</dbReference>
<evidence type="ECO:0000256" key="12">
    <source>
        <dbReference type="ARBA" id="ARBA00033413"/>
    </source>
</evidence>
<organism evidence="14 15">
    <name type="scientific">Liberibacter crescens (strain BT-1)</name>
    <dbReference type="NCBI Taxonomy" id="1215343"/>
    <lineage>
        <taxon>Bacteria</taxon>
        <taxon>Pseudomonadati</taxon>
        <taxon>Pseudomonadota</taxon>
        <taxon>Alphaproteobacteria</taxon>
        <taxon>Hyphomicrobiales</taxon>
        <taxon>Rhizobiaceae</taxon>
        <taxon>Liberibacter</taxon>
    </lineage>
</organism>
<protein>
    <recommendedName>
        <fullName evidence="4">2-amino-4-hydroxy-6-hydroxymethyldihydropteridine pyrophosphokinase</fullName>
        <ecNumber evidence="3">2.7.6.3</ecNumber>
    </recommendedName>
    <alternativeName>
        <fullName evidence="11">6-hydroxymethyl-7,8-dihydropterin pyrophosphokinase</fullName>
    </alternativeName>
    <alternativeName>
        <fullName evidence="12">7,8-dihydro-6-hydroxymethylpterin-pyrophosphokinase</fullName>
    </alternativeName>
</protein>
<dbReference type="Proteomes" id="UP000010799">
    <property type="component" value="Chromosome"/>
</dbReference>
<feature type="domain" description="7,8-dihydro-6-hydroxymethylpterin-pyrophosphokinase" evidence="13">
    <location>
        <begin position="70"/>
        <end position="81"/>
    </location>
</feature>
<comment type="pathway">
    <text evidence="1">Cofactor biosynthesis; tetrahydrofolate biosynthesis; 2-amino-4-hydroxy-6-hydroxymethyl-7,8-dihydropteridine diphosphate from 7,8-dihydroneopterin triphosphate: step 4/4.</text>
</comment>
<dbReference type="PANTHER" id="PTHR43071">
    <property type="entry name" value="2-AMINO-4-HYDROXY-6-HYDROXYMETHYLDIHYDROPTERIDINE PYROPHOSPHOKINASE"/>
    <property type="match status" value="1"/>
</dbReference>
<evidence type="ECO:0000259" key="13">
    <source>
        <dbReference type="PROSITE" id="PS00794"/>
    </source>
</evidence>
<dbReference type="UniPathway" id="UPA00077">
    <property type="reaction ID" value="UER00155"/>
</dbReference>
<keyword evidence="15" id="KW-1185">Reference proteome</keyword>
<dbReference type="InterPro" id="IPR035907">
    <property type="entry name" value="Hppk_sf"/>
</dbReference>
<dbReference type="PROSITE" id="PS00794">
    <property type="entry name" value="HPPK"/>
    <property type="match status" value="1"/>
</dbReference>
<evidence type="ECO:0000313" key="14">
    <source>
        <dbReference type="EMBL" id="AGA64801.1"/>
    </source>
</evidence>
<keyword evidence="6" id="KW-0547">Nucleotide-binding</keyword>
<keyword evidence="5 14" id="KW-0808">Transferase</keyword>
<dbReference type="EC" id="2.7.6.3" evidence="3"/>
<dbReference type="AlphaFoldDB" id="L0EWP3"/>
<dbReference type="SUPFAM" id="SSF55083">
    <property type="entry name" value="6-hydroxymethyl-7,8-dihydropterin pyrophosphokinase, HPPK"/>
    <property type="match status" value="1"/>
</dbReference>
<proteinExistence type="inferred from homology"/>
<dbReference type="GO" id="GO:0046654">
    <property type="term" value="P:tetrahydrofolate biosynthetic process"/>
    <property type="evidence" value="ECO:0007669"/>
    <property type="project" value="UniProtKB-UniPathway"/>
</dbReference>
<dbReference type="InterPro" id="IPR000550">
    <property type="entry name" value="Hppk"/>
</dbReference>
<dbReference type="KEGG" id="lcc:B488_08090"/>
<sequence length="152" mass="17649">MAFALRVIHHCRDCEVLSVSKLYLTEPWGMHDQPRFLNAAALIKTTLFPENLLDLMLSIEDTMKRQRSQRWGPRTLDLDILSYDNHTIATHRLTIPHPQITQRGFVLMPLEDIAPSMLIEEKSVSDWLKQNDVSGIKVLVNHANWWHQESDP</sequence>
<dbReference type="PATRIC" id="fig|1215343.11.peg.833"/>
<evidence type="ECO:0000256" key="5">
    <source>
        <dbReference type="ARBA" id="ARBA00022679"/>
    </source>
</evidence>
<keyword evidence="8" id="KW-0067">ATP-binding</keyword>
<dbReference type="NCBIfam" id="TIGR01498">
    <property type="entry name" value="folK"/>
    <property type="match status" value="1"/>
</dbReference>
<evidence type="ECO:0000256" key="11">
    <source>
        <dbReference type="ARBA" id="ARBA00029766"/>
    </source>
</evidence>
<evidence type="ECO:0000256" key="1">
    <source>
        <dbReference type="ARBA" id="ARBA00005051"/>
    </source>
</evidence>
<dbReference type="PANTHER" id="PTHR43071:SF1">
    <property type="entry name" value="2-AMINO-4-HYDROXY-6-HYDROXYMETHYLDIHYDROPTERIDINE PYROPHOSPHOKINASE"/>
    <property type="match status" value="1"/>
</dbReference>
<dbReference type="eggNOG" id="COG0801">
    <property type="taxonomic scope" value="Bacteria"/>
</dbReference>
<evidence type="ECO:0000256" key="3">
    <source>
        <dbReference type="ARBA" id="ARBA00013253"/>
    </source>
</evidence>
<dbReference type="HOGENOM" id="CLU_097916_1_2_5"/>
<keyword evidence="7 14" id="KW-0418">Kinase</keyword>
<dbReference type="STRING" id="1215343.B488_08090"/>